<accession>A0ABP0RLC8</accession>
<reference evidence="2 3" key="1">
    <citation type="submission" date="2024-02" db="EMBL/GenBank/DDBJ databases">
        <authorList>
            <person name="Chen Y."/>
            <person name="Shah S."/>
            <person name="Dougan E. K."/>
            <person name="Thang M."/>
            <person name="Chan C."/>
        </authorList>
    </citation>
    <scope>NUCLEOTIDE SEQUENCE [LARGE SCALE GENOMIC DNA]</scope>
</reference>
<feature type="compositionally biased region" description="Basic and acidic residues" evidence="1">
    <location>
        <begin position="1"/>
        <end position="32"/>
    </location>
</feature>
<evidence type="ECO:0000313" key="3">
    <source>
        <dbReference type="Proteomes" id="UP001642464"/>
    </source>
</evidence>
<organism evidence="2 3">
    <name type="scientific">Durusdinium trenchii</name>
    <dbReference type="NCBI Taxonomy" id="1381693"/>
    <lineage>
        <taxon>Eukaryota</taxon>
        <taxon>Sar</taxon>
        <taxon>Alveolata</taxon>
        <taxon>Dinophyceae</taxon>
        <taxon>Suessiales</taxon>
        <taxon>Symbiodiniaceae</taxon>
        <taxon>Durusdinium</taxon>
    </lineage>
</organism>
<evidence type="ECO:0000256" key="1">
    <source>
        <dbReference type="SAM" id="MobiDB-lite"/>
    </source>
</evidence>
<dbReference type="EMBL" id="CAXAMM010041828">
    <property type="protein sequence ID" value="CAK9101417.1"/>
    <property type="molecule type" value="Genomic_DNA"/>
</dbReference>
<protein>
    <submittedName>
        <fullName evidence="2">Uncharacterized protein</fullName>
    </submittedName>
</protein>
<dbReference type="Proteomes" id="UP001642464">
    <property type="component" value="Unassembled WGS sequence"/>
</dbReference>
<evidence type="ECO:0000313" key="2">
    <source>
        <dbReference type="EMBL" id="CAK9101417.1"/>
    </source>
</evidence>
<feature type="compositionally biased region" description="Basic and acidic residues" evidence="1">
    <location>
        <begin position="60"/>
        <end position="92"/>
    </location>
</feature>
<feature type="compositionally biased region" description="Basic residues" evidence="1">
    <location>
        <begin position="260"/>
        <end position="274"/>
    </location>
</feature>
<feature type="compositionally biased region" description="Basic and acidic residues" evidence="1">
    <location>
        <begin position="243"/>
        <end position="259"/>
    </location>
</feature>
<sequence length="334" mass="37792">GGKQEKESKESKSKILGCRSKEEQKKDKDTAENAKVPSLKNSKVEKHSKEEKKDKKLKKEKGETKEEAKQEEERLAEKKEEIKEELLDVKEEPPEEDSRETNGRAEAERNASSGSKASRTRQGHPAEALQTYDPASSGLSAEQLAALPPDATDPKAFEDVYKRTFNVEPPSDTSPGLGTLYFDCDGTRFQVTNKPVGDNWYAAFRVARACWTQLRNGTSKEDALTFRKKCYDDFKLASGEVVKETARKRNRPERSDQNRDRKKRRREEKKKKKRPVTESTESSSSSESCDSSASHTEHWPARMACAKMQVRSGLRCLCHFEVVCPGKMKVLNAK</sequence>
<gene>
    <name evidence="2" type="ORF">SCF082_LOCUS47429</name>
</gene>
<name>A0ABP0RLC8_9DINO</name>
<feature type="compositionally biased region" description="Low complexity" evidence="1">
    <location>
        <begin position="277"/>
        <end position="294"/>
    </location>
</feature>
<feature type="compositionally biased region" description="Basic and acidic residues" evidence="1">
    <location>
        <begin position="42"/>
        <end position="54"/>
    </location>
</feature>
<feature type="non-terminal residue" evidence="2">
    <location>
        <position position="1"/>
    </location>
</feature>
<feature type="compositionally biased region" description="Basic and acidic residues" evidence="1">
    <location>
        <begin position="99"/>
        <end position="109"/>
    </location>
</feature>
<feature type="region of interest" description="Disordered" evidence="1">
    <location>
        <begin position="1"/>
        <end position="155"/>
    </location>
</feature>
<feature type="non-terminal residue" evidence="2">
    <location>
        <position position="334"/>
    </location>
</feature>
<feature type="region of interest" description="Disordered" evidence="1">
    <location>
        <begin position="243"/>
        <end position="294"/>
    </location>
</feature>
<keyword evidence="3" id="KW-1185">Reference proteome</keyword>
<comment type="caution">
    <text evidence="2">The sequence shown here is derived from an EMBL/GenBank/DDBJ whole genome shotgun (WGS) entry which is preliminary data.</text>
</comment>
<proteinExistence type="predicted"/>